<evidence type="ECO:0000313" key="2">
    <source>
        <dbReference type="EMBL" id="KAH9312200.1"/>
    </source>
</evidence>
<dbReference type="GO" id="GO:0030170">
    <property type="term" value="F:pyridoxal phosphate binding"/>
    <property type="evidence" value="ECO:0007669"/>
    <property type="project" value="InterPro"/>
</dbReference>
<comment type="caution">
    <text evidence="2">The sequence shown here is derived from an EMBL/GenBank/DDBJ whole genome shotgun (WGS) entry which is preliminary data.</text>
</comment>
<accession>A0AA38L8V5</accession>
<keyword evidence="3" id="KW-1185">Reference proteome</keyword>
<evidence type="ECO:0000313" key="3">
    <source>
        <dbReference type="Proteomes" id="UP000824469"/>
    </source>
</evidence>
<feature type="domain" description="Aminotransferase class I/classII large" evidence="1">
    <location>
        <begin position="13"/>
        <end position="131"/>
    </location>
</feature>
<dbReference type="Proteomes" id="UP000824469">
    <property type="component" value="Unassembled WGS sequence"/>
</dbReference>
<sequence>VIEGLHNILNVSVNPSTFAQAAIPQIIEKTTEDFFGHMLKLLSRAAEICYNRIQKIDLLFCPAKPQGSMFVMVKLNTSGFEDIRDDIEFCVLLAREESVIVLPGTPLGMKSWIRVTFSVPPDVLEEAFDRIESFCRRHAKNV</sequence>
<dbReference type="InterPro" id="IPR004839">
    <property type="entry name" value="Aminotransferase_I/II_large"/>
</dbReference>
<dbReference type="InterPro" id="IPR015422">
    <property type="entry name" value="PyrdxlP-dep_Trfase_small"/>
</dbReference>
<dbReference type="Pfam" id="PF00155">
    <property type="entry name" value="Aminotran_1_2"/>
    <property type="match status" value="1"/>
</dbReference>
<gene>
    <name evidence="2" type="ORF">KI387_027235</name>
</gene>
<name>A0AA38L8V5_TAXCH</name>
<protein>
    <recommendedName>
        <fullName evidence="1">Aminotransferase class I/classII large domain-containing protein</fullName>
    </recommendedName>
</protein>
<dbReference type="GO" id="GO:0006572">
    <property type="term" value="P:L-tyrosine catabolic process"/>
    <property type="evidence" value="ECO:0007669"/>
    <property type="project" value="TreeGrafter"/>
</dbReference>
<reference evidence="2 3" key="1">
    <citation type="journal article" date="2021" name="Nat. Plants">
        <title>The Taxus genome provides insights into paclitaxel biosynthesis.</title>
        <authorList>
            <person name="Xiong X."/>
            <person name="Gou J."/>
            <person name="Liao Q."/>
            <person name="Li Y."/>
            <person name="Zhou Q."/>
            <person name="Bi G."/>
            <person name="Li C."/>
            <person name="Du R."/>
            <person name="Wang X."/>
            <person name="Sun T."/>
            <person name="Guo L."/>
            <person name="Liang H."/>
            <person name="Lu P."/>
            <person name="Wu Y."/>
            <person name="Zhang Z."/>
            <person name="Ro D.K."/>
            <person name="Shang Y."/>
            <person name="Huang S."/>
            <person name="Yan J."/>
        </authorList>
    </citation>
    <scope>NUCLEOTIDE SEQUENCE [LARGE SCALE GENOMIC DNA]</scope>
    <source>
        <strain evidence="2">Ta-2019</strain>
    </source>
</reference>
<organism evidence="2 3">
    <name type="scientific">Taxus chinensis</name>
    <name type="common">Chinese yew</name>
    <name type="synonym">Taxus wallichiana var. chinensis</name>
    <dbReference type="NCBI Taxonomy" id="29808"/>
    <lineage>
        <taxon>Eukaryota</taxon>
        <taxon>Viridiplantae</taxon>
        <taxon>Streptophyta</taxon>
        <taxon>Embryophyta</taxon>
        <taxon>Tracheophyta</taxon>
        <taxon>Spermatophyta</taxon>
        <taxon>Pinopsida</taxon>
        <taxon>Pinidae</taxon>
        <taxon>Conifers II</taxon>
        <taxon>Cupressales</taxon>
        <taxon>Taxaceae</taxon>
        <taxon>Taxus</taxon>
    </lineage>
</organism>
<feature type="non-terminal residue" evidence="2">
    <location>
        <position position="142"/>
    </location>
</feature>
<dbReference type="OMA" id="ANICYDR"/>
<dbReference type="Gene3D" id="3.90.1150.10">
    <property type="entry name" value="Aspartate Aminotransferase, domain 1"/>
    <property type="match status" value="1"/>
</dbReference>
<dbReference type="EMBL" id="JAHRHJ020000006">
    <property type="protein sequence ID" value="KAH9312200.1"/>
    <property type="molecule type" value="Genomic_DNA"/>
</dbReference>
<dbReference type="PANTHER" id="PTHR45744:SF2">
    <property type="entry name" value="TYROSINE AMINOTRANSFERASE"/>
    <property type="match status" value="1"/>
</dbReference>
<proteinExistence type="predicted"/>
<dbReference type="AlphaFoldDB" id="A0AA38L8V5"/>
<dbReference type="SUPFAM" id="SSF53383">
    <property type="entry name" value="PLP-dependent transferases"/>
    <property type="match status" value="1"/>
</dbReference>
<evidence type="ECO:0000259" key="1">
    <source>
        <dbReference type="Pfam" id="PF00155"/>
    </source>
</evidence>
<dbReference type="InterPro" id="IPR015424">
    <property type="entry name" value="PyrdxlP-dep_Trfase"/>
</dbReference>
<dbReference type="FunFam" id="3.90.1150.10:FF:000040">
    <property type="entry name" value="Tyrosine aminotransferase"/>
    <property type="match status" value="1"/>
</dbReference>
<dbReference type="PANTHER" id="PTHR45744">
    <property type="entry name" value="TYROSINE AMINOTRANSFERASE"/>
    <property type="match status" value="1"/>
</dbReference>
<dbReference type="GO" id="GO:0004838">
    <property type="term" value="F:L-tyrosine-2-oxoglutarate transaminase activity"/>
    <property type="evidence" value="ECO:0007669"/>
    <property type="project" value="TreeGrafter"/>
</dbReference>